<dbReference type="InterPro" id="IPR010981">
    <property type="entry name" value="SinR/SinI_dimer_dom"/>
</dbReference>
<protein>
    <recommendedName>
        <fullName evidence="1">Sin domain-containing protein</fullName>
    </recommendedName>
</protein>
<dbReference type="InterPro" id="IPR036281">
    <property type="entry name" value="SinR/SinI_dimer_dom_sf"/>
</dbReference>
<organism evidence="2 3">
    <name type="scientific">Paenibacillus albidus</name>
    <dbReference type="NCBI Taxonomy" id="2041023"/>
    <lineage>
        <taxon>Bacteria</taxon>
        <taxon>Bacillati</taxon>
        <taxon>Bacillota</taxon>
        <taxon>Bacilli</taxon>
        <taxon>Bacillales</taxon>
        <taxon>Paenibacillaceae</taxon>
        <taxon>Paenibacillus</taxon>
    </lineage>
</organism>
<dbReference type="SUPFAM" id="SSF47406">
    <property type="entry name" value="SinR repressor dimerisation domain-like"/>
    <property type="match status" value="1"/>
</dbReference>
<keyword evidence="3" id="KW-1185">Reference proteome</keyword>
<sequence>MDMSNQGNNGEQQTVDLDLEWVYLLLSAKKAGIEAEEVRSFFNRKALQAI</sequence>
<evidence type="ECO:0000313" key="2">
    <source>
        <dbReference type="EMBL" id="GGF65325.1"/>
    </source>
</evidence>
<proteinExistence type="predicted"/>
<name>A0A917C1G6_9BACL</name>
<dbReference type="GO" id="GO:0046983">
    <property type="term" value="F:protein dimerization activity"/>
    <property type="evidence" value="ECO:0007669"/>
    <property type="project" value="InterPro"/>
</dbReference>
<reference evidence="2" key="2">
    <citation type="submission" date="2020-09" db="EMBL/GenBank/DDBJ databases">
        <authorList>
            <person name="Sun Q."/>
            <person name="Zhou Y."/>
        </authorList>
    </citation>
    <scope>NUCLEOTIDE SEQUENCE</scope>
    <source>
        <strain evidence="2">CGMCC 1.16134</strain>
    </source>
</reference>
<dbReference type="Pfam" id="PF08671">
    <property type="entry name" value="SinI"/>
    <property type="match status" value="1"/>
</dbReference>
<feature type="domain" description="Sin" evidence="1">
    <location>
        <begin position="8"/>
        <end position="46"/>
    </location>
</feature>
<dbReference type="GO" id="GO:0006355">
    <property type="term" value="P:regulation of DNA-templated transcription"/>
    <property type="evidence" value="ECO:0007669"/>
    <property type="project" value="InterPro"/>
</dbReference>
<gene>
    <name evidence="2" type="ORF">GCM10010912_07930</name>
</gene>
<accession>A0A917C1G6</accession>
<dbReference type="PROSITE" id="PS51500">
    <property type="entry name" value="SIN"/>
    <property type="match status" value="1"/>
</dbReference>
<evidence type="ECO:0000259" key="1">
    <source>
        <dbReference type="PROSITE" id="PS51500"/>
    </source>
</evidence>
<dbReference type="AlphaFoldDB" id="A0A917C1G6"/>
<evidence type="ECO:0000313" key="3">
    <source>
        <dbReference type="Proteomes" id="UP000637643"/>
    </source>
</evidence>
<comment type="caution">
    <text evidence="2">The sequence shown here is derived from an EMBL/GenBank/DDBJ whole genome shotgun (WGS) entry which is preliminary data.</text>
</comment>
<dbReference type="Proteomes" id="UP000637643">
    <property type="component" value="Unassembled WGS sequence"/>
</dbReference>
<dbReference type="EMBL" id="BMKR01000003">
    <property type="protein sequence ID" value="GGF65325.1"/>
    <property type="molecule type" value="Genomic_DNA"/>
</dbReference>
<reference evidence="2" key="1">
    <citation type="journal article" date="2014" name="Int. J. Syst. Evol. Microbiol.">
        <title>Complete genome sequence of Corynebacterium casei LMG S-19264T (=DSM 44701T), isolated from a smear-ripened cheese.</title>
        <authorList>
            <consortium name="US DOE Joint Genome Institute (JGI-PGF)"/>
            <person name="Walter F."/>
            <person name="Albersmeier A."/>
            <person name="Kalinowski J."/>
            <person name="Ruckert C."/>
        </authorList>
    </citation>
    <scope>NUCLEOTIDE SEQUENCE</scope>
    <source>
        <strain evidence="2">CGMCC 1.16134</strain>
    </source>
</reference>